<evidence type="ECO:0000256" key="1">
    <source>
        <dbReference type="ARBA" id="ARBA00010333"/>
    </source>
</evidence>
<comment type="similarity">
    <text evidence="1">Belongs to the bacterial solute-binding protein 3 family.</text>
</comment>
<dbReference type="Proteomes" id="UP000526892">
    <property type="component" value="Unassembled WGS sequence"/>
</dbReference>
<evidence type="ECO:0000259" key="3">
    <source>
        <dbReference type="SMART" id="SM00062"/>
    </source>
</evidence>
<protein>
    <submittedName>
        <fullName evidence="4">Transporter substrate-binding domain-containing protein</fullName>
    </submittedName>
</protein>
<dbReference type="EMBL" id="JACCDE010000035">
    <property type="protein sequence ID" value="NYS79881.1"/>
    <property type="molecule type" value="Genomic_DNA"/>
</dbReference>
<evidence type="ECO:0000256" key="2">
    <source>
        <dbReference type="ARBA" id="ARBA00022729"/>
    </source>
</evidence>
<dbReference type="PANTHER" id="PTHR35936">
    <property type="entry name" value="MEMBRANE-BOUND LYTIC MUREIN TRANSGLYCOSYLASE F"/>
    <property type="match status" value="1"/>
</dbReference>
<dbReference type="InterPro" id="IPR001638">
    <property type="entry name" value="Solute-binding_3/MltF_N"/>
</dbReference>
<dbReference type="RefSeq" id="WP_179917043.1">
    <property type="nucleotide sequence ID" value="NZ_JACCDE010000035.1"/>
</dbReference>
<dbReference type="Pfam" id="PF00497">
    <property type="entry name" value="SBP_bac_3"/>
    <property type="match status" value="1"/>
</dbReference>
<name>A0A7Z0LWH5_9GAMM</name>
<evidence type="ECO:0000313" key="4">
    <source>
        <dbReference type="EMBL" id="NYS79881.1"/>
    </source>
</evidence>
<dbReference type="AlphaFoldDB" id="A0A7Z0LWH5"/>
<keyword evidence="2" id="KW-0732">Signal</keyword>
<evidence type="ECO:0000313" key="5">
    <source>
        <dbReference type="Proteomes" id="UP000526892"/>
    </source>
</evidence>
<feature type="domain" description="Solute-binding protein family 3/N-terminal" evidence="3">
    <location>
        <begin position="49"/>
        <end position="242"/>
    </location>
</feature>
<dbReference type="SUPFAM" id="SSF53850">
    <property type="entry name" value="Periplasmic binding protein-like II"/>
    <property type="match status" value="1"/>
</dbReference>
<keyword evidence="5" id="KW-1185">Reference proteome</keyword>
<reference evidence="4 5" key="1">
    <citation type="journal article" date="2003" name="Extremophiles">
        <title>Halomonas glaciei sp. nov. isolated from fast ice of Adelie Land, Antarctica.</title>
        <authorList>
            <person name="Reddy G.S."/>
            <person name="Raghavan P.U."/>
            <person name="Sarita N.B."/>
            <person name="Prakash J.S."/>
            <person name="Nagesh N."/>
            <person name="Delille D."/>
            <person name="Shivaji S."/>
        </authorList>
    </citation>
    <scope>NUCLEOTIDE SEQUENCE [LARGE SCALE GENOMIC DNA]</scope>
    <source>
        <strain evidence="4 5">DD39</strain>
    </source>
</reference>
<gene>
    <name evidence="4" type="ORF">HZS80_19580</name>
</gene>
<comment type="caution">
    <text evidence="4">The sequence shown here is derived from an EMBL/GenBank/DDBJ whole genome shotgun (WGS) entry which is preliminary data.</text>
</comment>
<dbReference type="Gene3D" id="3.40.190.10">
    <property type="entry name" value="Periplasmic binding protein-like II"/>
    <property type="match status" value="1"/>
</dbReference>
<dbReference type="SMART" id="SM00062">
    <property type="entry name" value="PBPb"/>
    <property type="match status" value="1"/>
</dbReference>
<accession>A0A7Z0LWH5</accession>
<proteinExistence type="inferred from homology"/>
<sequence>MKTKKGKGFFGSQRALLIVVLGVLLALALPGCRYPQDIEHTMERLQGGALEVGLTENPPWVVRREDGPAGLEPDIIRSLAERLNAEIRWHWGSEDRLLAALQHRQLDLVIGGLTNSSRLSQQAALTRPYYQSRYTVGFPSGIPLPTSLEGLEVAIPPVNHMYTALKERNAKPIKVASITRAEGPVAGPTWWLSAHGLVAGPWEIITDKQVMALPKGENAWMLALQRHLNGYSNIEQRLQQLEATQ</sequence>
<organism evidence="4 5">
    <name type="scientific">Vreelandella glaciei</name>
    <dbReference type="NCBI Taxonomy" id="186761"/>
    <lineage>
        <taxon>Bacteria</taxon>
        <taxon>Pseudomonadati</taxon>
        <taxon>Pseudomonadota</taxon>
        <taxon>Gammaproteobacteria</taxon>
        <taxon>Oceanospirillales</taxon>
        <taxon>Halomonadaceae</taxon>
        <taxon>Vreelandella</taxon>
    </lineage>
</organism>